<evidence type="ECO:0000256" key="5">
    <source>
        <dbReference type="ARBA" id="ARBA00022989"/>
    </source>
</evidence>
<keyword evidence="3" id="KW-1003">Cell membrane</keyword>
<evidence type="ECO:0000256" key="2">
    <source>
        <dbReference type="ARBA" id="ARBA00006386"/>
    </source>
</evidence>
<sequence length="190" mass="20722">MTGIKHFKVPLVIAVIFLGLAIWLPQTAARSTQVTWDYFKEMALIMPPVFLLMGLMEVWVPKDKIQKWLGSGSGIRGAALSVALGTLPTGPLYVAFPMSASLIRKGASIANIILFLGSWAALKIPQLMVETKFLGISFTLVRFGLTLGALVLIGFIMETLLRLKPDKAWLEAEADESEFEGPDGPKGKFS</sequence>
<comment type="subcellular location">
    <subcellularLocation>
        <location evidence="1">Cell membrane</location>
        <topology evidence="1">Multi-pass membrane protein</topology>
    </subcellularLocation>
</comment>
<reference evidence="8 9" key="1">
    <citation type="submission" date="2016-10" db="EMBL/GenBank/DDBJ databases">
        <authorList>
            <person name="de Groot N.N."/>
        </authorList>
    </citation>
    <scope>NUCLEOTIDE SEQUENCE [LARGE SCALE GENOMIC DNA]</scope>
    <source>
        <strain evidence="8 9">DSM 2784</strain>
    </source>
</reference>
<evidence type="ECO:0000313" key="9">
    <source>
        <dbReference type="Proteomes" id="UP000199208"/>
    </source>
</evidence>
<keyword evidence="9" id="KW-1185">Reference proteome</keyword>
<evidence type="ECO:0000256" key="3">
    <source>
        <dbReference type="ARBA" id="ARBA00022475"/>
    </source>
</evidence>
<dbReference type="GO" id="GO:0005886">
    <property type="term" value="C:plasma membrane"/>
    <property type="evidence" value="ECO:0007669"/>
    <property type="project" value="UniProtKB-SubCell"/>
</dbReference>
<organism evidence="8 9">
    <name type="scientific">Acidaminobacter hydrogenoformans DSM 2784</name>
    <dbReference type="NCBI Taxonomy" id="1120920"/>
    <lineage>
        <taxon>Bacteria</taxon>
        <taxon>Bacillati</taxon>
        <taxon>Bacillota</taxon>
        <taxon>Clostridia</taxon>
        <taxon>Peptostreptococcales</taxon>
        <taxon>Acidaminobacteraceae</taxon>
        <taxon>Acidaminobacter</taxon>
    </lineage>
</organism>
<proteinExistence type="inferred from homology"/>
<keyword evidence="6 7" id="KW-0472">Membrane</keyword>
<accession>A0A1G5S7U7</accession>
<feature type="transmembrane region" description="Helical" evidence="7">
    <location>
        <begin position="45"/>
        <end position="61"/>
    </location>
</feature>
<dbReference type="PANTHER" id="PTHR43299">
    <property type="entry name" value="UPF0718 PROTEIN YRAQ"/>
    <property type="match status" value="1"/>
</dbReference>
<dbReference type="AlphaFoldDB" id="A0A1G5S7U7"/>
<dbReference type="InterPro" id="IPR005524">
    <property type="entry name" value="DUF318"/>
</dbReference>
<protein>
    <submittedName>
        <fullName evidence="8">Predicted permease</fullName>
    </submittedName>
</protein>
<evidence type="ECO:0000256" key="6">
    <source>
        <dbReference type="ARBA" id="ARBA00023136"/>
    </source>
</evidence>
<feature type="transmembrane region" description="Helical" evidence="7">
    <location>
        <begin position="134"/>
        <end position="157"/>
    </location>
</feature>
<dbReference type="Proteomes" id="UP000199208">
    <property type="component" value="Unassembled WGS sequence"/>
</dbReference>
<evidence type="ECO:0000256" key="1">
    <source>
        <dbReference type="ARBA" id="ARBA00004651"/>
    </source>
</evidence>
<comment type="similarity">
    <text evidence="2">Belongs to the UPF0718 family.</text>
</comment>
<dbReference type="RefSeq" id="WP_092592953.1">
    <property type="nucleotide sequence ID" value="NZ_FMWL01000023.1"/>
</dbReference>
<dbReference type="OrthoDB" id="9798408at2"/>
<gene>
    <name evidence="8" type="ORF">SAMN03080599_03035</name>
</gene>
<dbReference type="Pfam" id="PF03773">
    <property type="entry name" value="ArsP_1"/>
    <property type="match status" value="1"/>
</dbReference>
<dbReference type="STRING" id="1120920.SAMN03080599_03035"/>
<keyword evidence="5 7" id="KW-1133">Transmembrane helix</keyword>
<keyword evidence="4 7" id="KW-0812">Transmembrane</keyword>
<evidence type="ECO:0000256" key="7">
    <source>
        <dbReference type="SAM" id="Phobius"/>
    </source>
</evidence>
<name>A0A1G5S7U7_9FIRM</name>
<feature type="transmembrane region" description="Helical" evidence="7">
    <location>
        <begin position="73"/>
        <end position="96"/>
    </location>
</feature>
<dbReference type="PANTHER" id="PTHR43299:SF1">
    <property type="entry name" value="UPF0718 PROTEIN YRAQ"/>
    <property type="match status" value="1"/>
</dbReference>
<dbReference type="EMBL" id="FMWL01000023">
    <property type="protein sequence ID" value="SCZ81791.1"/>
    <property type="molecule type" value="Genomic_DNA"/>
</dbReference>
<evidence type="ECO:0000313" key="8">
    <source>
        <dbReference type="EMBL" id="SCZ81791.1"/>
    </source>
</evidence>
<evidence type="ECO:0000256" key="4">
    <source>
        <dbReference type="ARBA" id="ARBA00022692"/>
    </source>
</evidence>
<feature type="transmembrane region" description="Helical" evidence="7">
    <location>
        <begin position="102"/>
        <end position="122"/>
    </location>
</feature>